<reference evidence="2" key="1">
    <citation type="journal article" date="2019" name="Int. J. Syst. Evol. Microbiol.">
        <title>The Global Catalogue of Microorganisms (GCM) 10K type strain sequencing project: providing services to taxonomists for standard genome sequencing and annotation.</title>
        <authorList>
            <consortium name="The Broad Institute Genomics Platform"/>
            <consortium name="The Broad Institute Genome Sequencing Center for Infectious Disease"/>
            <person name="Wu L."/>
            <person name="Ma J."/>
        </authorList>
    </citation>
    <scope>NUCLEOTIDE SEQUENCE [LARGE SCALE GENOMIC DNA]</scope>
    <source>
        <strain evidence="2">CCUG 56698</strain>
    </source>
</reference>
<sequence length="93" mass="10150">MIIVTRLSGQKMAVNSELIERIECTPDTILVMVDGSRHIVSETIEETVDLICDFRARVISRALDLPAPEPCPRGRGQDALRLVSVSDSSLGDA</sequence>
<dbReference type="PANTHER" id="PTHR39185:SF1">
    <property type="entry name" value="SWARMING MOTILITY PROTEIN SWRD"/>
    <property type="match status" value="1"/>
</dbReference>
<dbReference type="InterPro" id="IPR009384">
    <property type="entry name" value="SwrD-like"/>
</dbReference>
<evidence type="ECO:0000313" key="2">
    <source>
        <dbReference type="Proteomes" id="UP001596527"/>
    </source>
</evidence>
<dbReference type="Pfam" id="PF06289">
    <property type="entry name" value="FlbD"/>
    <property type="match status" value="1"/>
</dbReference>
<keyword evidence="2" id="KW-1185">Reference proteome</keyword>
<accession>A0ABW2SMY1</accession>
<keyword evidence="1" id="KW-0969">Cilium</keyword>
<dbReference type="RefSeq" id="WP_380974218.1">
    <property type="nucleotide sequence ID" value="NZ_JBHTEF010000001.1"/>
</dbReference>
<keyword evidence="1" id="KW-0966">Cell projection</keyword>
<name>A0ABW2SMY1_9ACTO</name>
<dbReference type="Proteomes" id="UP001596527">
    <property type="component" value="Unassembled WGS sequence"/>
</dbReference>
<gene>
    <name evidence="1" type="ORF">ACFQWG_08235</name>
</gene>
<comment type="caution">
    <text evidence="1">The sequence shown here is derived from an EMBL/GenBank/DDBJ whole genome shotgun (WGS) entry which is preliminary data.</text>
</comment>
<proteinExistence type="predicted"/>
<dbReference type="EMBL" id="JBHTEF010000001">
    <property type="protein sequence ID" value="MFC7581184.1"/>
    <property type="molecule type" value="Genomic_DNA"/>
</dbReference>
<dbReference type="PANTHER" id="PTHR39185">
    <property type="entry name" value="SWARMING MOTILITY PROTEIN SWRD"/>
    <property type="match status" value="1"/>
</dbReference>
<keyword evidence="1" id="KW-0282">Flagellum</keyword>
<evidence type="ECO:0000313" key="1">
    <source>
        <dbReference type="EMBL" id="MFC7581184.1"/>
    </source>
</evidence>
<protein>
    <submittedName>
        <fullName evidence="1">Flagellar FlbD family protein</fullName>
    </submittedName>
</protein>
<organism evidence="1 2">
    <name type="scientific">Schaalia naturae</name>
    <dbReference type="NCBI Taxonomy" id="635203"/>
    <lineage>
        <taxon>Bacteria</taxon>
        <taxon>Bacillati</taxon>
        <taxon>Actinomycetota</taxon>
        <taxon>Actinomycetes</taxon>
        <taxon>Actinomycetales</taxon>
        <taxon>Actinomycetaceae</taxon>
        <taxon>Schaalia</taxon>
    </lineage>
</organism>